<keyword evidence="3" id="KW-1185">Reference proteome</keyword>
<feature type="compositionally biased region" description="Basic and acidic residues" evidence="1">
    <location>
        <begin position="60"/>
        <end position="74"/>
    </location>
</feature>
<evidence type="ECO:0000313" key="2">
    <source>
        <dbReference type="EMBL" id="MDS1268792.1"/>
    </source>
</evidence>
<comment type="caution">
    <text evidence="2">The sequence shown here is derived from an EMBL/GenBank/DDBJ whole genome shotgun (WGS) entry which is preliminary data.</text>
</comment>
<reference evidence="3" key="1">
    <citation type="submission" date="2023-07" db="EMBL/GenBank/DDBJ databases">
        <title>Novel species in the genus Lipingzhangella isolated from Sambhar Salt Lake.</title>
        <authorList>
            <person name="Jiya N."/>
            <person name="Kajale S."/>
            <person name="Sharma A."/>
        </authorList>
    </citation>
    <scope>NUCLEOTIDE SEQUENCE [LARGE SCALE GENOMIC DNA]</scope>
    <source>
        <strain evidence="3">LS1_29</strain>
    </source>
</reference>
<dbReference type="RefSeq" id="WP_310910303.1">
    <property type="nucleotide sequence ID" value="NZ_JAVLVT010000001.1"/>
</dbReference>
<dbReference type="EMBL" id="JAVLVT010000001">
    <property type="protein sequence ID" value="MDS1268792.1"/>
    <property type="molecule type" value="Genomic_DNA"/>
</dbReference>
<evidence type="ECO:0000313" key="3">
    <source>
        <dbReference type="Proteomes" id="UP001250214"/>
    </source>
</evidence>
<feature type="compositionally biased region" description="Polar residues" evidence="1">
    <location>
        <begin position="33"/>
        <end position="44"/>
    </location>
</feature>
<sequence length="115" mass="12250">MYCSRLRGALGRRRGQVTGPTIWPNEDSAAFARQTNGGNATPPTTAIHGAATPTPTPDMVLRHLRDDGHREKQAESPGPNPDTEDGHRTDPDESTAYVGGWSRCRTGSPEGTPSG</sequence>
<dbReference type="Proteomes" id="UP001250214">
    <property type="component" value="Unassembled WGS sequence"/>
</dbReference>
<protein>
    <submittedName>
        <fullName evidence="2">Uncharacterized protein</fullName>
    </submittedName>
</protein>
<accession>A0ABU2H0G3</accession>
<name>A0ABU2H0G3_9ACTN</name>
<gene>
    <name evidence="2" type="ORF">RIF23_00625</name>
</gene>
<proteinExistence type="predicted"/>
<organism evidence="2 3">
    <name type="scientific">Lipingzhangella rawalii</name>
    <dbReference type="NCBI Taxonomy" id="2055835"/>
    <lineage>
        <taxon>Bacteria</taxon>
        <taxon>Bacillati</taxon>
        <taxon>Actinomycetota</taxon>
        <taxon>Actinomycetes</taxon>
        <taxon>Streptosporangiales</taxon>
        <taxon>Nocardiopsidaceae</taxon>
        <taxon>Lipingzhangella</taxon>
    </lineage>
</organism>
<evidence type="ECO:0000256" key="1">
    <source>
        <dbReference type="SAM" id="MobiDB-lite"/>
    </source>
</evidence>
<feature type="region of interest" description="Disordered" evidence="1">
    <location>
        <begin position="1"/>
        <end position="115"/>
    </location>
</feature>